<dbReference type="AlphaFoldDB" id="A0AAU8JQN2"/>
<organism evidence="1">
    <name type="scientific">Kitasatospora camelliae</name>
    <dbReference type="NCBI Taxonomy" id="3156397"/>
    <lineage>
        <taxon>Bacteria</taxon>
        <taxon>Bacillati</taxon>
        <taxon>Actinomycetota</taxon>
        <taxon>Actinomycetes</taxon>
        <taxon>Kitasatosporales</taxon>
        <taxon>Streptomycetaceae</taxon>
        <taxon>Kitasatospora</taxon>
    </lineage>
</organism>
<dbReference type="SUPFAM" id="SSF159501">
    <property type="entry name" value="EreA/ChaN-like"/>
    <property type="match status" value="1"/>
</dbReference>
<dbReference type="CDD" id="cd14728">
    <property type="entry name" value="Ere-like"/>
    <property type="match status" value="1"/>
</dbReference>
<dbReference type="Pfam" id="PF05139">
    <property type="entry name" value="Erythro_esteras"/>
    <property type="match status" value="1"/>
</dbReference>
<dbReference type="GO" id="GO:0046677">
    <property type="term" value="P:response to antibiotic"/>
    <property type="evidence" value="ECO:0007669"/>
    <property type="project" value="InterPro"/>
</dbReference>
<dbReference type="KEGG" id="kcm:ABWK59_06465"/>
<proteinExistence type="predicted"/>
<dbReference type="PANTHER" id="PTHR31299:SF0">
    <property type="entry name" value="ESTERASE, PUTATIVE (AFU_ORTHOLOGUE AFUA_1G05850)-RELATED"/>
    <property type="match status" value="1"/>
</dbReference>
<reference evidence="1" key="1">
    <citation type="submission" date="2024-06" db="EMBL/GenBank/DDBJ databases">
        <title>The genome sequences of Kitasatospora sp. strain HUAS MG31.</title>
        <authorList>
            <person name="Mo P."/>
        </authorList>
    </citation>
    <scope>NUCLEOTIDE SEQUENCE</scope>
    <source>
        <strain evidence="1">HUAS MG31</strain>
    </source>
</reference>
<sequence>MDQDIHAYVTESCTLLALGEPTHREPAFGRVRNRLFERLVEAGFRSIALETDRVAALAVDEYVREGTGTLDAALDEGFSHGFGELAPNRELISWMREFNRTRPPAYRLSFHGFDAPMETMSAPGPLRYLEHARDYLRLVREPGGQDGPKFLDLAGLAGDEERWSRTEAVLDPAASPGATAEAQRLRVVADDLLVLLHVRAAELIAATSHREWLRARTHLTAGLDLLRYHRQSARPLDQGARISGLSAVRDAFMVRNLLEIRELEARRGPTLVFGHNLHLHRTVSTMGMGDVELRWHGAGANLASLIGDQYAFVAGSLGRSETLGLRDPAPDSHEGELQRRTAGAWGLTPAAAVTGTRSRTDTARERGYIPLDRATLDGADAVLHITDGGAVDAG</sequence>
<gene>
    <name evidence="1" type="ORF">ABWK59_06465</name>
</gene>
<protein>
    <submittedName>
        <fullName evidence="1">Erythromycin esterase family protein</fullName>
    </submittedName>
</protein>
<dbReference type="RefSeq" id="WP_354638612.1">
    <property type="nucleotide sequence ID" value="NZ_CP159872.1"/>
</dbReference>
<name>A0AAU8JQN2_9ACTN</name>
<dbReference type="InterPro" id="IPR052036">
    <property type="entry name" value="Hydrolase/PRTase-associated"/>
</dbReference>
<dbReference type="Gene3D" id="3.30.1870.10">
    <property type="entry name" value="EreA-like, domain 2"/>
    <property type="match status" value="1"/>
</dbReference>
<dbReference type="PANTHER" id="PTHR31299">
    <property type="entry name" value="ESTERASE, PUTATIVE (AFU_ORTHOLOGUE AFUA_1G05850)-RELATED"/>
    <property type="match status" value="1"/>
</dbReference>
<dbReference type="InterPro" id="IPR007815">
    <property type="entry name" value="Emycin_Estase"/>
</dbReference>
<accession>A0AAU8JQN2</accession>
<evidence type="ECO:0000313" key="1">
    <source>
        <dbReference type="EMBL" id="XCM78596.1"/>
    </source>
</evidence>
<dbReference type="EMBL" id="CP159872">
    <property type="protein sequence ID" value="XCM78596.1"/>
    <property type="molecule type" value="Genomic_DNA"/>
</dbReference>